<evidence type="ECO:0000313" key="2">
    <source>
        <dbReference type="EMBL" id="STO06953.1"/>
    </source>
</evidence>
<proteinExistence type="predicted"/>
<dbReference type="AlphaFoldDB" id="A0A377FRI2"/>
<feature type="transmembrane region" description="Helical" evidence="1">
    <location>
        <begin position="38"/>
        <end position="63"/>
    </location>
</feature>
<gene>
    <name evidence="2" type="ORF">NCTC13163_00294</name>
</gene>
<evidence type="ECO:0000256" key="1">
    <source>
        <dbReference type="SAM" id="Phobius"/>
    </source>
</evidence>
<keyword evidence="1" id="KW-1133">Transmembrane helix</keyword>
<keyword evidence="1" id="KW-0812">Transmembrane</keyword>
<protein>
    <submittedName>
        <fullName evidence="2">Uncharacterized protein</fullName>
    </submittedName>
</protein>
<organism evidence="2 3">
    <name type="scientific">Exiguobacterium aurantiacum</name>
    <dbReference type="NCBI Taxonomy" id="33987"/>
    <lineage>
        <taxon>Bacteria</taxon>
        <taxon>Bacillati</taxon>
        <taxon>Bacillota</taxon>
        <taxon>Bacilli</taxon>
        <taxon>Bacillales</taxon>
        <taxon>Bacillales Family XII. Incertae Sedis</taxon>
        <taxon>Exiguobacterium</taxon>
    </lineage>
</organism>
<dbReference type="OrthoDB" id="2357370at2"/>
<dbReference type="EMBL" id="UGGP01000001">
    <property type="protein sequence ID" value="STO06953.1"/>
    <property type="molecule type" value="Genomic_DNA"/>
</dbReference>
<keyword evidence="1" id="KW-0472">Membrane</keyword>
<dbReference type="RefSeq" id="WP_024371234.1">
    <property type="nucleotide sequence ID" value="NZ_UGGP01000001.1"/>
</dbReference>
<dbReference type="STRING" id="1397694.GCA_000702585_00813"/>
<accession>A0A377FRI2</accession>
<reference evidence="2 3" key="1">
    <citation type="submission" date="2018-06" db="EMBL/GenBank/DDBJ databases">
        <authorList>
            <consortium name="Pathogen Informatics"/>
            <person name="Doyle S."/>
        </authorList>
    </citation>
    <scope>NUCLEOTIDE SEQUENCE [LARGE SCALE GENOMIC DNA]</scope>
    <source>
        <strain evidence="2 3">NCTC13163</strain>
    </source>
</reference>
<sequence>MKNWFSRSYCQYSGIVTGFGLVFAFLFGVRTFPFWQQLFSNGVTFMMTLVTATLFSYMTYHLFNRLNVFIFRRIGAASSACSR</sequence>
<evidence type="ECO:0000313" key="3">
    <source>
        <dbReference type="Proteomes" id="UP000254060"/>
    </source>
</evidence>
<dbReference type="Proteomes" id="UP000254060">
    <property type="component" value="Unassembled WGS sequence"/>
</dbReference>
<name>A0A377FRI2_9BACL</name>
<feature type="transmembrane region" description="Helical" evidence="1">
    <location>
        <begin position="12"/>
        <end position="32"/>
    </location>
</feature>